<dbReference type="InterPro" id="IPR055247">
    <property type="entry name" value="InsJ-like_HTH"/>
</dbReference>
<evidence type="ECO:0000313" key="3">
    <source>
        <dbReference type="Proteomes" id="UP001549164"/>
    </source>
</evidence>
<evidence type="ECO:0000259" key="1">
    <source>
        <dbReference type="Pfam" id="PF13518"/>
    </source>
</evidence>
<dbReference type="SUPFAM" id="SSF48295">
    <property type="entry name" value="TrpR-like"/>
    <property type="match status" value="1"/>
</dbReference>
<sequence>MNIHKNARLTPLRREEMAVAVLSGALTKAQAACVYAVSRKIVLRWVDRFRKGGRAGRKGVCVLIVPENRRGAVRRVPALAKLTATVRVAPGIADVQVRYRRRIMDTRSRFYAARRTGGRIRGRIAETGGA</sequence>
<protein>
    <submittedName>
        <fullName evidence="2">Transposase-like protein</fullName>
    </submittedName>
</protein>
<accession>A0ABV2IGR6</accession>
<dbReference type="InterPro" id="IPR010921">
    <property type="entry name" value="Trp_repressor/repl_initiator"/>
</dbReference>
<feature type="domain" description="Insertion element IS150 protein InsJ-like helix-turn-helix" evidence="1">
    <location>
        <begin position="13"/>
        <end position="56"/>
    </location>
</feature>
<name>A0ABV2IGR6_9HYPH</name>
<proteinExistence type="predicted"/>
<evidence type="ECO:0000313" key="2">
    <source>
        <dbReference type="EMBL" id="MET3602123.1"/>
    </source>
</evidence>
<dbReference type="Pfam" id="PF13518">
    <property type="entry name" value="HTH_28"/>
    <property type="match status" value="1"/>
</dbReference>
<dbReference type="EMBL" id="JBEPLY010000021">
    <property type="protein sequence ID" value="MET3602123.1"/>
    <property type="molecule type" value="Genomic_DNA"/>
</dbReference>
<comment type="caution">
    <text evidence="2">The sequence shown here is derived from an EMBL/GenBank/DDBJ whole genome shotgun (WGS) entry which is preliminary data.</text>
</comment>
<dbReference type="Proteomes" id="UP001549164">
    <property type="component" value="Unassembled WGS sequence"/>
</dbReference>
<reference evidence="2 3" key="1">
    <citation type="submission" date="2024-06" db="EMBL/GenBank/DDBJ databases">
        <title>Genomic Encyclopedia of Type Strains, Phase IV (KMG-IV): sequencing the most valuable type-strain genomes for metagenomic binning, comparative biology and taxonomic classification.</title>
        <authorList>
            <person name="Goeker M."/>
        </authorList>
    </citation>
    <scope>NUCLEOTIDE SEQUENCE [LARGE SCALE GENOMIC DNA]</scope>
    <source>
        <strain evidence="2 3">DSM 28102</strain>
    </source>
</reference>
<organism evidence="2 3">
    <name type="scientific">Martelella mangrovi</name>
    <dbReference type="NCBI Taxonomy" id="1397477"/>
    <lineage>
        <taxon>Bacteria</taxon>
        <taxon>Pseudomonadati</taxon>
        <taxon>Pseudomonadota</taxon>
        <taxon>Alphaproteobacteria</taxon>
        <taxon>Hyphomicrobiales</taxon>
        <taxon>Aurantimonadaceae</taxon>
        <taxon>Martelella</taxon>
    </lineage>
</organism>
<gene>
    <name evidence="2" type="ORF">ABID12_004090</name>
</gene>
<keyword evidence="3" id="KW-1185">Reference proteome</keyword>